<dbReference type="AlphaFoldDB" id="A0A848J6A5"/>
<dbReference type="EMBL" id="JABBNU010000010">
    <property type="protein sequence ID" value="NMM50050.1"/>
    <property type="molecule type" value="Genomic_DNA"/>
</dbReference>
<organism evidence="1 2">
    <name type="scientific">Marinigracilibium pacificum</name>
    <dbReference type="NCBI Taxonomy" id="2729599"/>
    <lineage>
        <taxon>Bacteria</taxon>
        <taxon>Pseudomonadati</taxon>
        <taxon>Bacteroidota</taxon>
        <taxon>Cytophagia</taxon>
        <taxon>Cytophagales</taxon>
        <taxon>Flammeovirgaceae</taxon>
        <taxon>Marinigracilibium</taxon>
    </lineage>
</organism>
<accession>A0A848J6A5</accession>
<evidence type="ECO:0000313" key="2">
    <source>
        <dbReference type="Proteomes" id="UP000559010"/>
    </source>
</evidence>
<reference evidence="1 2" key="1">
    <citation type="submission" date="2020-04" db="EMBL/GenBank/DDBJ databases">
        <title>Flammeovirgaceae bacterium KN852 isolated from deep sea.</title>
        <authorList>
            <person name="Zhang D.-C."/>
        </authorList>
    </citation>
    <scope>NUCLEOTIDE SEQUENCE [LARGE SCALE GENOMIC DNA]</scope>
    <source>
        <strain evidence="1 2">KN852</strain>
    </source>
</reference>
<gene>
    <name evidence="1" type="ORF">HH304_16705</name>
</gene>
<sequence>MNGQKKDLKELSKLMSSGQYNVAFDFMKELKSDKKESNFLNLYLAEIYKDKSLHHDFIKDSDGYFTYTDSSIFFYEKFKSEYTNEYFDEYQGYYDLIFRNELRRSNLDHVASNSLLELVDNYIDALQGKRDQVSALYEIKNESEQEYASLLKDIQDIISTFSDYNELILLSDSSVIERLSGINDRYNENVNKRINANNLVIALGQSKYSDPSVDVQTLNFDEIKRLKKLSLFEKGGKYLDCSYFVDHVSEELSKVLFSKKVLYNAFREGEHSVKLILQAQKNLDQFGDNGLIYSLLKYYNEDKKINNQFRSLKSNSVNSGGLSTVSELQTYYEHVENNLSVLTEVEERNNDFEKSVHLIFIYKKYYGRTGLNKWMKETKGNLDSELKDIQNQIKSNYRNSLFVISDTDSFPVFSSNRFANKHVINSLKLENDKILSLGVFIKDSLELFVVLGDSLMSQYDFNTKTLSELGEEKIDSQLIEVKTFVKNGTSYLYYLEIISEEGKSEFFKLIYNTDPLLEPLELILVEEKEVNDIVKESNGGNPEFRVRNK</sequence>
<protein>
    <submittedName>
        <fullName evidence="1">Uncharacterized protein</fullName>
    </submittedName>
</protein>
<proteinExistence type="predicted"/>
<evidence type="ECO:0000313" key="1">
    <source>
        <dbReference type="EMBL" id="NMM50050.1"/>
    </source>
</evidence>
<keyword evidence="2" id="KW-1185">Reference proteome</keyword>
<comment type="caution">
    <text evidence="1">The sequence shown here is derived from an EMBL/GenBank/DDBJ whole genome shotgun (WGS) entry which is preliminary data.</text>
</comment>
<name>A0A848J6A5_9BACT</name>
<dbReference type="Proteomes" id="UP000559010">
    <property type="component" value="Unassembled WGS sequence"/>
</dbReference>